<evidence type="ECO:0000313" key="4">
    <source>
        <dbReference type="Proteomes" id="UP001153069"/>
    </source>
</evidence>
<keyword evidence="1" id="KW-0812">Transmembrane</keyword>
<evidence type="ECO:0000256" key="2">
    <source>
        <dbReference type="SAM" id="SignalP"/>
    </source>
</evidence>
<sequence length="182" mass="19738">MKSSILLATAAVCLALSFCAEQISAFAPSSTGSYRQSTSLSVFGKKSGGVGGGIKPTFDAASGKWQKGPDDDGVYAYDAVGALLRYGPGPFIKRTFDADGYEQEILNFMAASGCDRSEATGNMDFKFDNAADWMYRKVEEKRTGKKIDLNYLDKKKAALTIIWALGITPMAFYVVSETVRQF</sequence>
<keyword evidence="1" id="KW-1133">Transmembrane helix</keyword>
<dbReference type="Proteomes" id="UP001153069">
    <property type="component" value="Unassembled WGS sequence"/>
</dbReference>
<feature type="transmembrane region" description="Helical" evidence="1">
    <location>
        <begin position="157"/>
        <end position="175"/>
    </location>
</feature>
<dbReference type="AlphaFoldDB" id="A0A9N8ECW7"/>
<comment type="caution">
    <text evidence="3">The sequence shown here is derived from an EMBL/GenBank/DDBJ whole genome shotgun (WGS) entry which is preliminary data.</text>
</comment>
<protein>
    <submittedName>
        <fullName evidence="3">Uncharacterized protein</fullName>
    </submittedName>
</protein>
<organism evidence="3 4">
    <name type="scientific">Seminavis robusta</name>
    <dbReference type="NCBI Taxonomy" id="568900"/>
    <lineage>
        <taxon>Eukaryota</taxon>
        <taxon>Sar</taxon>
        <taxon>Stramenopiles</taxon>
        <taxon>Ochrophyta</taxon>
        <taxon>Bacillariophyta</taxon>
        <taxon>Bacillariophyceae</taxon>
        <taxon>Bacillariophycidae</taxon>
        <taxon>Naviculales</taxon>
        <taxon>Naviculaceae</taxon>
        <taxon>Seminavis</taxon>
    </lineage>
</organism>
<reference evidence="3" key="1">
    <citation type="submission" date="2020-06" db="EMBL/GenBank/DDBJ databases">
        <authorList>
            <consortium name="Plant Systems Biology data submission"/>
        </authorList>
    </citation>
    <scope>NUCLEOTIDE SEQUENCE</scope>
    <source>
        <strain evidence="3">D6</strain>
    </source>
</reference>
<keyword evidence="1" id="KW-0472">Membrane</keyword>
<evidence type="ECO:0000313" key="3">
    <source>
        <dbReference type="EMBL" id="CAB9519127.1"/>
    </source>
</evidence>
<name>A0A9N8ECW7_9STRA</name>
<dbReference type="EMBL" id="CAICTM010000989">
    <property type="protein sequence ID" value="CAB9519127.1"/>
    <property type="molecule type" value="Genomic_DNA"/>
</dbReference>
<keyword evidence="4" id="KW-1185">Reference proteome</keyword>
<keyword evidence="2" id="KW-0732">Signal</keyword>
<dbReference type="OrthoDB" id="42158at2759"/>
<gene>
    <name evidence="3" type="ORF">SEMRO_991_G228660.1</name>
</gene>
<feature type="signal peptide" evidence="2">
    <location>
        <begin position="1"/>
        <end position="25"/>
    </location>
</feature>
<feature type="chain" id="PRO_5040458771" evidence="2">
    <location>
        <begin position="26"/>
        <end position="182"/>
    </location>
</feature>
<evidence type="ECO:0000256" key="1">
    <source>
        <dbReference type="SAM" id="Phobius"/>
    </source>
</evidence>
<proteinExistence type="predicted"/>
<accession>A0A9N8ECW7</accession>